<dbReference type="EMBL" id="SMFZ01000001">
    <property type="protein sequence ID" value="TCK26781.1"/>
    <property type="molecule type" value="Genomic_DNA"/>
</dbReference>
<gene>
    <name evidence="1" type="ORF">EV378_2626</name>
</gene>
<dbReference type="RefSeq" id="WP_132424534.1">
    <property type="nucleotide sequence ID" value="NZ_SMFZ01000001.1"/>
</dbReference>
<evidence type="ECO:0000313" key="2">
    <source>
        <dbReference type="Proteomes" id="UP000295560"/>
    </source>
</evidence>
<dbReference type="OrthoDB" id="3541030at2"/>
<accession>A0A4R1HYZ7</accession>
<name>A0A4R1HYZ7_PSEEN</name>
<evidence type="ECO:0000313" key="1">
    <source>
        <dbReference type="EMBL" id="TCK26781.1"/>
    </source>
</evidence>
<organism evidence="1 2">
    <name type="scientific">Pseudonocardia endophytica</name>
    <dbReference type="NCBI Taxonomy" id="401976"/>
    <lineage>
        <taxon>Bacteria</taxon>
        <taxon>Bacillati</taxon>
        <taxon>Actinomycetota</taxon>
        <taxon>Actinomycetes</taxon>
        <taxon>Pseudonocardiales</taxon>
        <taxon>Pseudonocardiaceae</taxon>
        <taxon>Pseudonocardia</taxon>
    </lineage>
</organism>
<reference evidence="1 2" key="1">
    <citation type="submission" date="2019-03" db="EMBL/GenBank/DDBJ databases">
        <title>Sequencing the genomes of 1000 actinobacteria strains.</title>
        <authorList>
            <person name="Klenk H.-P."/>
        </authorList>
    </citation>
    <scope>NUCLEOTIDE SEQUENCE [LARGE SCALE GENOMIC DNA]</scope>
    <source>
        <strain evidence="1 2">DSM 44969</strain>
    </source>
</reference>
<proteinExistence type="predicted"/>
<comment type="caution">
    <text evidence="1">The sequence shown here is derived from an EMBL/GenBank/DDBJ whole genome shotgun (WGS) entry which is preliminary data.</text>
</comment>
<dbReference type="Proteomes" id="UP000295560">
    <property type="component" value="Unassembled WGS sequence"/>
</dbReference>
<evidence type="ECO:0008006" key="3">
    <source>
        <dbReference type="Google" id="ProtNLM"/>
    </source>
</evidence>
<protein>
    <recommendedName>
        <fullName evidence="3">mRNA-degrading endonuclease RelE of RelBE toxin-antitoxin system</fullName>
    </recommendedName>
</protein>
<sequence>MSYTIKVYPEVQAAIANLPPAGRTALAELYTVLELTPWAGPSVNPVANPDGELRNLPFGPDAAGLLTYLVLERDDEVHLVSLLWAG</sequence>
<dbReference type="AlphaFoldDB" id="A0A4R1HYZ7"/>
<keyword evidence="2" id="KW-1185">Reference proteome</keyword>